<gene>
    <name evidence="1" type="ORF">FFV09_00565</name>
</gene>
<sequence>MKIRILPIALTAALSLIVLLGGWFLYRQAAIERPIAKMLQNYPGVTSAQVDITQNGAVLKLDLESNVDLRGMVAQLRKEEGELLKNRSVVFDIADHSTPDIEALWREASFSVAEAMANKRYTLITDTLSEIQTENNGYTISSDMDEHYIYVALSSASDEQANKYIILPLHAAPGIGGQTNA</sequence>
<dbReference type="RefSeq" id="WP_141445866.1">
    <property type="nucleotide sequence ID" value="NZ_CP041217.1"/>
</dbReference>
<dbReference type="EMBL" id="CP041217">
    <property type="protein sequence ID" value="QDH19477.1"/>
    <property type="molecule type" value="Genomic_DNA"/>
</dbReference>
<protein>
    <submittedName>
        <fullName evidence="1">Uncharacterized protein</fullName>
    </submittedName>
</protein>
<reference evidence="1 2" key="1">
    <citation type="submission" date="2019-06" db="EMBL/GenBank/DDBJ databases">
        <title>Saccharibacillus brassicae sp. nov., an endophytic bacterium isolated from Chinese cabbage seeds (Brassica pekinensis).</title>
        <authorList>
            <person name="Jiang L."/>
            <person name="Lee J."/>
            <person name="Kim S.W."/>
        </authorList>
    </citation>
    <scope>NUCLEOTIDE SEQUENCE [LARGE SCALE GENOMIC DNA]</scope>
    <source>
        <strain evidence="2">KCTC 43072 / ATSA2</strain>
    </source>
</reference>
<evidence type="ECO:0000313" key="2">
    <source>
        <dbReference type="Proteomes" id="UP000316968"/>
    </source>
</evidence>
<evidence type="ECO:0000313" key="1">
    <source>
        <dbReference type="EMBL" id="QDH19477.1"/>
    </source>
</evidence>
<organism evidence="1 2">
    <name type="scientific">Saccharibacillus brassicae</name>
    <dbReference type="NCBI Taxonomy" id="2583377"/>
    <lineage>
        <taxon>Bacteria</taxon>
        <taxon>Bacillati</taxon>
        <taxon>Bacillota</taxon>
        <taxon>Bacilli</taxon>
        <taxon>Bacillales</taxon>
        <taxon>Paenibacillaceae</taxon>
        <taxon>Saccharibacillus</taxon>
    </lineage>
</organism>
<dbReference type="CDD" id="cd00371">
    <property type="entry name" value="HMA"/>
    <property type="match status" value="1"/>
</dbReference>
<dbReference type="AlphaFoldDB" id="A0A4Y6UT12"/>
<proteinExistence type="predicted"/>
<keyword evidence="2" id="KW-1185">Reference proteome</keyword>
<dbReference type="KEGG" id="saca:FFV09_00565"/>
<dbReference type="GO" id="GO:0046872">
    <property type="term" value="F:metal ion binding"/>
    <property type="evidence" value="ECO:0007669"/>
    <property type="project" value="InterPro"/>
</dbReference>
<dbReference type="OrthoDB" id="2652483at2"/>
<accession>A0A4Y6UT12</accession>
<name>A0A4Y6UT12_SACBS</name>
<dbReference type="InterPro" id="IPR006121">
    <property type="entry name" value="HMA_dom"/>
</dbReference>
<dbReference type="Proteomes" id="UP000316968">
    <property type="component" value="Chromosome"/>
</dbReference>